<dbReference type="Pfam" id="PF04093">
    <property type="entry name" value="MreD"/>
    <property type="match status" value="1"/>
</dbReference>
<feature type="transmembrane region" description="Helical" evidence="8">
    <location>
        <begin position="79"/>
        <end position="96"/>
    </location>
</feature>
<dbReference type="STRING" id="1462996.AWM70_13590"/>
<gene>
    <name evidence="9" type="ORF">AWM70_13590</name>
</gene>
<evidence type="ECO:0000256" key="1">
    <source>
        <dbReference type="ARBA" id="ARBA00004651"/>
    </source>
</evidence>
<protein>
    <submittedName>
        <fullName evidence="9">Rod shape-determining protein MreD</fullName>
    </submittedName>
</protein>
<accession>A0A1B1N731</accession>
<reference evidence="9 10" key="1">
    <citation type="submission" date="2016-01" db="EMBL/GenBank/DDBJ databases">
        <title>Complete Genome Sequence of Paenibacillus yonginensis DCY84, a novel Plant Growth-Promoting Bacteria with Elicitation of Induced Systemic Resistance.</title>
        <authorList>
            <person name="Kim Y.J."/>
            <person name="Yang D.C."/>
            <person name="Sukweenadhi J."/>
        </authorList>
    </citation>
    <scope>NUCLEOTIDE SEQUENCE [LARGE SCALE GENOMIC DNA]</scope>
    <source>
        <strain evidence="9 10">DCY84</strain>
    </source>
</reference>
<dbReference type="GO" id="GO:0005886">
    <property type="term" value="C:plasma membrane"/>
    <property type="evidence" value="ECO:0007669"/>
    <property type="project" value="UniProtKB-SubCell"/>
</dbReference>
<keyword evidence="4 8" id="KW-0812">Transmembrane</keyword>
<evidence type="ECO:0000256" key="2">
    <source>
        <dbReference type="ARBA" id="ARBA00007776"/>
    </source>
</evidence>
<dbReference type="EMBL" id="CP014167">
    <property type="protein sequence ID" value="ANS77243.1"/>
    <property type="molecule type" value="Genomic_DNA"/>
</dbReference>
<dbReference type="GO" id="GO:0008360">
    <property type="term" value="P:regulation of cell shape"/>
    <property type="evidence" value="ECO:0007669"/>
    <property type="project" value="UniProtKB-KW"/>
</dbReference>
<keyword evidence="10" id="KW-1185">Reference proteome</keyword>
<comment type="similarity">
    <text evidence="2">Belongs to the MreD family.</text>
</comment>
<keyword evidence="7 8" id="KW-0472">Membrane</keyword>
<feature type="transmembrane region" description="Helical" evidence="8">
    <location>
        <begin position="146"/>
        <end position="163"/>
    </location>
</feature>
<dbReference type="InterPro" id="IPR007227">
    <property type="entry name" value="Cell_shape_determining_MreD"/>
</dbReference>
<evidence type="ECO:0000256" key="4">
    <source>
        <dbReference type="ARBA" id="ARBA00022692"/>
    </source>
</evidence>
<evidence type="ECO:0000256" key="5">
    <source>
        <dbReference type="ARBA" id="ARBA00022960"/>
    </source>
</evidence>
<name>A0A1B1N731_9BACL</name>
<feature type="transmembrane region" description="Helical" evidence="8">
    <location>
        <begin position="103"/>
        <end position="126"/>
    </location>
</feature>
<organism evidence="9 10">
    <name type="scientific">Paenibacillus yonginensis</name>
    <dbReference type="NCBI Taxonomy" id="1462996"/>
    <lineage>
        <taxon>Bacteria</taxon>
        <taxon>Bacillati</taxon>
        <taxon>Bacillota</taxon>
        <taxon>Bacilli</taxon>
        <taxon>Bacillales</taxon>
        <taxon>Paenibacillaceae</taxon>
        <taxon>Paenibacillus</taxon>
    </lineage>
</organism>
<evidence type="ECO:0000256" key="7">
    <source>
        <dbReference type="ARBA" id="ARBA00023136"/>
    </source>
</evidence>
<dbReference type="Gene3D" id="1.10.1760.20">
    <property type="match status" value="1"/>
</dbReference>
<evidence type="ECO:0000313" key="10">
    <source>
        <dbReference type="Proteomes" id="UP000092573"/>
    </source>
</evidence>
<sequence length="177" mass="20602">MKNRNVFLILLLFLLFIAEGALLPWLIPPAWQTRLVPHLVYIMILFVSVYENRHKALLLGLVFGLLQDVIYYGVMIGQFSFTMGFSAYLVGLLFKGNRTPLPFMLFAVLMGSLLMDSLLFGIYKLFELNHQAYSWSLMNHMLPNMIFHFVFALVVYVPLRRFLENKTSRQRSKEETA</sequence>
<dbReference type="KEGG" id="pyg:AWM70_13590"/>
<evidence type="ECO:0000256" key="8">
    <source>
        <dbReference type="SAM" id="Phobius"/>
    </source>
</evidence>
<dbReference type="RefSeq" id="WP_068700668.1">
    <property type="nucleotide sequence ID" value="NZ_CP014167.1"/>
</dbReference>
<keyword evidence="6 8" id="KW-1133">Transmembrane helix</keyword>
<dbReference type="AlphaFoldDB" id="A0A1B1N731"/>
<dbReference type="NCBIfam" id="TIGR03426">
    <property type="entry name" value="shape_MreD"/>
    <property type="match status" value="1"/>
</dbReference>
<evidence type="ECO:0000256" key="6">
    <source>
        <dbReference type="ARBA" id="ARBA00022989"/>
    </source>
</evidence>
<keyword evidence="3" id="KW-1003">Cell membrane</keyword>
<evidence type="ECO:0000256" key="3">
    <source>
        <dbReference type="ARBA" id="ARBA00022475"/>
    </source>
</evidence>
<dbReference type="Proteomes" id="UP000092573">
    <property type="component" value="Chromosome"/>
</dbReference>
<proteinExistence type="inferred from homology"/>
<evidence type="ECO:0000313" key="9">
    <source>
        <dbReference type="EMBL" id="ANS77243.1"/>
    </source>
</evidence>
<comment type="subcellular location">
    <subcellularLocation>
        <location evidence="1">Cell membrane</location>
        <topology evidence="1">Multi-pass membrane protein</topology>
    </subcellularLocation>
</comment>
<keyword evidence="5" id="KW-0133">Cell shape</keyword>